<sequence>MEWLKERFLSNMNRHPDISWDQVESLLEKDSDARKSLEWMEETGGMPDVLQRDDYQIVFVDFSNEEPAGRRSVCYDEQARLARKKNAPGDSAMALAARHGLTLLDEEDYRALQESGDFDLKTSCWLLTPDDIRNRGGALFGEKRYGHIFIYHNGADSYYQVRGFRCKLILPLSEKGNA</sequence>
<comment type="caution">
    <text evidence="1">The sequence shown here is derived from an EMBL/GenBank/DDBJ whole genome shotgun (WGS) entry which is preliminary data.</text>
</comment>
<dbReference type="AlphaFoldDB" id="A0AB35U463"/>
<keyword evidence="2" id="KW-1185">Reference proteome</keyword>
<organism evidence="1 2">
    <name type="scientific">Grylomicrobium aquisgranensis</name>
    <dbReference type="NCBI Taxonomy" id="2926318"/>
    <lineage>
        <taxon>Bacteria</taxon>
        <taxon>Bacillati</taxon>
        <taxon>Bacillota</taxon>
        <taxon>Erysipelotrichia</taxon>
        <taxon>Erysipelotrichales</taxon>
        <taxon>Erysipelotrichaceae</taxon>
        <taxon>Grylomicrobium</taxon>
    </lineage>
</organism>
<gene>
    <name evidence="1" type="ORF">MOZ60_05145</name>
</gene>
<evidence type="ECO:0000313" key="2">
    <source>
        <dbReference type="Proteomes" id="UP001286174"/>
    </source>
</evidence>
<dbReference type="Proteomes" id="UP001286174">
    <property type="component" value="Unassembled WGS sequence"/>
</dbReference>
<protein>
    <submittedName>
        <fullName evidence="1">DUF4256 domain-containing protein</fullName>
    </submittedName>
</protein>
<dbReference type="InterPro" id="IPR025352">
    <property type="entry name" value="DUF4256"/>
</dbReference>
<proteinExistence type="predicted"/>
<evidence type="ECO:0000313" key="1">
    <source>
        <dbReference type="EMBL" id="MDX8419479.1"/>
    </source>
</evidence>
<name>A0AB35U463_9FIRM</name>
<dbReference type="RefSeq" id="WP_370595893.1">
    <property type="nucleotide sequence ID" value="NZ_JALBUR010000009.1"/>
</dbReference>
<reference evidence="1 2" key="1">
    <citation type="submission" date="2022-03" db="EMBL/GenBank/DDBJ databases">
        <title>Novel taxa within the pig intestine.</title>
        <authorList>
            <person name="Wylensek D."/>
            <person name="Bishof K."/>
            <person name="Afrizal A."/>
            <person name="Clavel T."/>
        </authorList>
    </citation>
    <scope>NUCLEOTIDE SEQUENCE [LARGE SCALE GENOMIC DNA]</scope>
    <source>
        <strain evidence="1 2">CLA-KB-P133</strain>
    </source>
</reference>
<dbReference type="Pfam" id="PF14066">
    <property type="entry name" value="DUF4256"/>
    <property type="match status" value="1"/>
</dbReference>
<accession>A0AB35U463</accession>
<dbReference type="EMBL" id="JALBUR010000009">
    <property type="protein sequence ID" value="MDX8419479.1"/>
    <property type="molecule type" value="Genomic_DNA"/>
</dbReference>